<keyword evidence="6" id="KW-0963">Cytoplasm</keyword>
<dbReference type="GO" id="GO:0051117">
    <property type="term" value="F:ATPase binding"/>
    <property type="evidence" value="ECO:0007669"/>
    <property type="project" value="TreeGrafter"/>
</dbReference>
<evidence type="ECO:0000256" key="7">
    <source>
        <dbReference type="PROSITE-ProRule" id="PRU10086"/>
    </source>
</evidence>
<dbReference type="RefSeq" id="WP_338637730.1">
    <property type="nucleotide sequence ID" value="NZ_CP146516.1"/>
</dbReference>
<comment type="subcellular location">
    <subcellularLocation>
        <location evidence="6">Cytoplasm</location>
    </subcellularLocation>
</comment>
<dbReference type="NCBIfam" id="NF009205">
    <property type="entry name" value="PRK12553.1"/>
    <property type="match status" value="1"/>
</dbReference>
<feature type="active site" description="Nucleophile" evidence="6">
    <location>
        <position position="93"/>
    </location>
</feature>
<evidence type="ECO:0000313" key="9">
    <source>
        <dbReference type="EMBL" id="RDB35754.1"/>
    </source>
</evidence>
<dbReference type="GO" id="GO:0004252">
    <property type="term" value="F:serine-type endopeptidase activity"/>
    <property type="evidence" value="ECO:0007669"/>
    <property type="project" value="UniProtKB-UniRule"/>
</dbReference>
<name>A0A369KVL1_9BACT</name>
<evidence type="ECO:0000256" key="1">
    <source>
        <dbReference type="ARBA" id="ARBA00007039"/>
    </source>
</evidence>
<keyword evidence="3 6" id="KW-0378">Hydrolase</keyword>
<evidence type="ECO:0000256" key="8">
    <source>
        <dbReference type="RuleBase" id="RU003567"/>
    </source>
</evidence>
<evidence type="ECO:0000256" key="3">
    <source>
        <dbReference type="ARBA" id="ARBA00022801"/>
    </source>
</evidence>
<gene>
    <name evidence="6" type="primary">clpP</name>
    <name evidence="9" type="ORF">DCC88_08625</name>
</gene>
<dbReference type="Proteomes" id="UP000253934">
    <property type="component" value="Unassembled WGS sequence"/>
</dbReference>
<dbReference type="GO" id="GO:0004176">
    <property type="term" value="F:ATP-dependent peptidase activity"/>
    <property type="evidence" value="ECO:0007669"/>
    <property type="project" value="InterPro"/>
</dbReference>
<dbReference type="AlphaFoldDB" id="A0A369KVL1"/>
<accession>A0A369KVL1</accession>
<dbReference type="InterPro" id="IPR029045">
    <property type="entry name" value="ClpP/crotonase-like_dom_sf"/>
</dbReference>
<comment type="similarity">
    <text evidence="1 6 8">Belongs to the peptidase S14 family.</text>
</comment>
<dbReference type="InterPro" id="IPR001907">
    <property type="entry name" value="ClpP"/>
</dbReference>
<evidence type="ECO:0000313" key="10">
    <source>
        <dbReference type="Proteomes" id="UP000253934"/>
    </source>
</evidence>
<dbReference type="InterPro" id="IPR023562">
    <property type="entry name" value="ClpP/TepA"/>
</dbReference>
<dbReference type="PROSITE" id="PS00382">
    <property type="entry name" value="CLP_PROTEASE_HIS"/>
    <property type="match status" value="1"/>
</dbReference>
<dbReference type="InterPro" id="IPR033135">
    <property type="entry name" value="ClpP_His_AS"/>
</dbReference>
<dbReference type="Gene3D" id="3.90.226.10">
    <property type="entry name" value="2-enoyl-CoA Hydratase, Chain A, domain 1"/>
    <property type="match status" value="1"/>
</dbReference>
<proteinExistence type="inferred from homology"/>
<keyword evidence="2 6" id="KW-0645">Protease</keyword>
<dbReference type="HAMAP" id="MF_00444">
    <property type="entry name" value="ClpP"/>
    <property type="match status" value="1"/>
</dbReference>
<comment type="subunit">
    <text evidence="6">Fourteen ClpP subunits assemble into 2 heptameric rings which stack back to back to give a disk-like structure with a central cavity, resembling the structure of eukaryotic proteasomes.</text>
</comment>
<dbReference type="EMBL" id="QOVW01000076">
    <property type="protein sequence ID" value="RDB35754.1"/>
    <property type="molecule type" value="Genomic_DNA"/>
</dbReference>
<dbReference type="GO" id="GO:0009368">
    <property type="term" value="C:endopeptidase Clp complex"/>
    <property type="evidence" value="ECO:0007669"/>
    <property type="project" value="TreeGrafter"/>
</dbReference>
<dbReference type="CDD" id="cd07017">
    <property type="entry name" value="S14_ClpP_2"/>
    <property type="match status" value="1"/>
</dbReference>
<dbReference type="PRINTS" id="PR00127">
    <property type="entry name" value="CLPPROTEASEP"/>
</dbReference>
<protein>
    <recommendedName>
        <fullName evidence="6 8">ATP-dependent Clp protease proteolytic subunit</fullName>
        <ecNumber evidence="6">3.4.21.92</ecNumber>
    </recommendedName>
    <alternativeName>
        <fullName evidence="6">Endopeptidase Clp</fullName>
    </alternativeName>
</protein>
<evidence type="ECO:0000256" key="6">
    <source>
        <dbReference type="HAMAP-Rule" id="MF_00444"/>
    </source>
</evidence>
<dbReference type="GO" id="GO:0006515">
    <property type="term" value="P:protein quality control for misfolded or incompletely synthesized proteins"/>
    <property type="evidence" value="ECO:0007669"/>
    <property type="project" value="TreeGrafter"/>
</dbReference>
<reference evidence="9" key="1">
    <citation type="submission" date="2018-04" db="EMBL/GenBank/DDBJ databases">
        <title>Draft genome sequence of the Candidatus Spirobacillus cienkowskii, a pathogen of freshwater Daphnia species, reconstructed from hemolymph metagenomic reads.</title>
        <authorList>
            <person name="Bresciani L."/>
            <person name="Lemos L.N."/>
            <person name="Wale N."/>
            <person name="Lin J.Y."/>
            <person name="Fernandes G.R."/>
            <person name="Duffy M.A."/>
            <person name="Rodrigues J.M."/>
        </authorList>
    </citation>
    <scope>NUCLEOTIDE SEQUENCE [LARGE SCALE GENOMIC DNA]</scope>
    <source>
        <strain evidence="9">Binning01</strain>
    </source>
</reference>
<comment type="catalytic activity">
    <reaction evidence="5 6 7">
        <text>Hydrolysis of proteins to small peptides in the presence of ATP and magnesium. alpha-casein is the usual test substrate. In the absence of ATP, only oligopeptides shorter than five residues are hydrolyzed (such as succinyl-Leu-Tyr-|-NHMec, and Leu-Tyr-Leu-|-Tyr-Trp, in which cleavage of the -Tyr-|-Leu- and -Tyr-|-Trp bonds also occurs).</text>
        <dbReference type="EC" id="3.4.21.92"/>
    </reaction>
</comment>
<dbReference type="EC" id="3.4.21.92" evidence="6"/>
<comment type="function">
    <text evidence="6">Cleaves peptides in various proteins in a process that requires ATP hydrolysis. Has a chymotrypsin-like activity. Plays a major role in the degradation of misfolded proteins.</text>
</comment>
<dbReference type="SUPFAM" id="SSF52096">
    <property type="entry name" value="ClpP/crotonase"/>
    <property type="match status" value="1"/>
</dbReference>
<dbReference type="Pfam" id="PF00574">
    <property type="entry name" value="CLP_protease"/>
    <property type="match status" value="1"/>
</dbReference>
<keyword evidence="4 6" id="KW-0720">Serine protease</keyword>
<evidence type="ECO:0000256" key="5">
    <source>
        <dbReference type="ARBA" id="ARBA00034021"/>
    </source>
</evidence>
<dbReference type="PANTHER" id="PTHR10381">
    <property type="entry name" value="ATP-DEPENDENT CLP PROTEASE PROTEOLYTIC SUBUNIT"/>
    <property type="match status" value="1"/>
</dbReference>
<evidence type="ECO:0000256" key="4">
    <source>
        <dbReference type="ARBA" id="ARBA00022825"/>
    </source>
</evidence>
<dbReference type="PANTHER" id="PTHR10381:SF11">
    <property type="entry name" value="ATP-DEPENDENT CLP PROTEASE PROTEOLYTIC SUBUNIT, MITOCHONDRIAL"/>
    <property type="match status" value="1"/>
</dbReference>
<comment type="caution">
    <text evidence="9">The sequence shown here is derived from an EMBL/GenBank/DDBJ whole genome shotgun (WGS) entry which is preliminary data.</text>
</comment>
<evidence type="ECO:0000256" key="2">
    <source>
        <dbReference type="ARBA" id="ARBA00022670"/>
    </source>
</evidence>
<feature type="active site" evidence="6 7">
    <location>
        <position position="118"/>
    </location>
</feature>
<dbReference type="GO" id="GO:0005737">
    <property type="term" value="C:cytoplasm"/>
    <property type="evidence" value="ECO:0007669"/>
    <property type="project" value="UniProtKB-SubCell"/>
</dbReference>
<keyword evidence="10" id="KW-1185">Reference proteome</keyword>
<sequence>MPNHDDLSSILEASTQKKLFDQRIIVLSEAIHAASAKKVIERLLALEAADPTKEIWLFLNSPGGEVNSGFGIYDTIRFIRPDVKIVVTGLAASAATVILLAADAQYRFSMPNSRLLIHQPLIGGNIQGQASDIEIHAKEILKTREKIAELYTKETKQPIERVRRDIERDYWMTAQEALEYGLLSRIITSWNEVR</sequence>
<organism evidence="9 10">
    <name type="scientific">Spirobacillus cienkowskii</name>
    <dbReference type="NCBI Taxonomy" id="495820"/>
    <lineage>
        <taxon>Bacteria</taxon>
        <taxon>Pseudomonadati</taxon>
        <taxon>Bdellovibrionota</taxon>
        <taxon>Oligoflexia</taxon>
        <taxon>Silvanigrellales</taxon>
        <taxon>Spirobacillus</taxon>
    </lineage>
</organism>